<reference evidence="1 2" key="1">
    <citation type="submission" date="2017-01" db="EMBL/GenBank/DDBJ databases">
        <title>The complete genome sequence of a sulfur-oxidizing marine bacterium Thioclava sp. 25B10_4T.</title>
        <authorList>
            <person name="Liu Y."/>
            <person name="Lai Q."/>
            <person name="Shao Z."/>
        </authorList>
    </citation>
    <scope>NUCLEOTIDE SEQUENCE [LARGE SCALE GENOMIC DNA]</scope>
    <source>
        <strain evidence="1 2">25B10_4</strain>
    </source>
</reference>
<dbReference type="RefSeq" id="WP_075773991.1">
    <property type="nucleotide sequence ID" value="NZ_CP019437.1"/>
</dbReference>
<dbReference type="SUPFAM" id="SSF53474">
    <property type="entry name" value="alpha/beta-Hydrolases"/>
    <property type="match status" value="1"/>
</dbReference>
<protein>
    <recommendedName>
        <fullName evidence="3">Alpha/beta hydrolase</fullName>
    </recommendedName>
</protein>
<evidence type="ECO:0000313" key="1">
    <source>
        <dbReference type="EMBL" id="AQS49307.1"/>
    </source>
</evidence>
<evidence type="ECO:0000313" key="2">
    <source>
        <dbReference type="Proteomes" id="UP000185622"/>
    </source>
</evidence>
<dbReference type="PANTHER" id="PTHR36513">
    <property type="entry name" value="ABC TRANSMEMBRANE TYPE-1 DOMAIN-CONTAINING PROTEIN"/>
    <property type="match status" value="1"/>
</dbReference>
<proteinExistence type="predicted"/>
<name>A0ABM6IK32_9RHOB</name>
<gene>
    <name evidence="1" type="ORF">BMG03_17040</name>
</gene>
<keyword evidence="2" id="KW-1185">Reference proteome</keyword>
<dbReference type="EMBL" id="CP019437">
    <property type="protein sequence ID" value="AQS49307.1"/>
    <property type="molecule type" value="Genomic_DNA"/>
</dbReference>
<accession>A0ABM6IK32</accession>
<dbReference type="InterPro" id="IPR010297">
    <property type="entry name" value="DUF900_hydrolase"/>
</dbReference>
<dbReference type="Gene3D" id="2.160.20.80">
    <property type="entry name" value="E3 ubiquitin-protein ligase SopA"/>
    <property type="match status" value="1"/>
</dbReference>
<dbReference type="SUPFAM" id="SSF141571">
    <property type="entry name" value="Pentapeptide repeat-like"/>
    <property type="match status" value="1"/>
</dbReference>
<evidence type="ECO:0008006" key="3">
    <source>
        <dbReference type="Google" id="ProtNLM"/>
    </source>
</evidence>
<dbReference type="Pfam" id="PF00805">
    <property type="entry name" value="Pentapeptide"/>
    <property type="match status" value="2"/>
</dbReference>
<dbReference type="PANTHER" id="PTHR36513:SF1">
    <property type="entry name" value="TRANSMEMBRANE PROTEIN"/>
    <property type="match status" value="1"/>
</dbReference>
<organism evidence="1 2">
    <name type="scientific">Thioclava nitratireducens</name>
    <dbReference type="NCBI Taxonomy" id="1915078"/>
    <lineage>
        <taxon>Bacteria</taxon>
        <taxon>Pseudomonadati</taxon>
        <taxon>Pseudomonadota</taxon>
        <taxon>Alphaproteobacteria</taxon>
        <taxon>Rhodobacterales</taxon>
        <taxon>Paracoccaceae</taxon>
        <taxon>Thioclava</taxon>
    </lineage>
</organism>
<dbReference type="InterPro" id="IPR001646">
    <property type="entry name" value="5peptide_repeat"/>
</dbReference>
<dbReference type="InterPro" id="IPR029058">
    <property type="entry name" value="AB_hydrolase_fold"/>
</dbReference>
<dbReference type="Pfam" id="PF05990">
    <property type="entry name" value="DUF900"/>
    <property type="match status" value="1"/>
</dbReference>
<dbReference type="Gene3D" id="3.40.50.1820">
    <property type="entry name" value="alpha/beta hydrolase"/>
    <property type="match status" value="1"/>
</dbReference>
<sequence>MTAGQHAEWLREGVQSWNRRRKKVSFSPDLRGVNFFDFLPPDFRDSPKTSRYFERIDLSDADLSGANLSHLNFSHGKFSGANLSNSDMSLSNFNGANFKDANLSKANAQMSQFVGSIFENTNLRDADLHGASIIDSTFIGTVLTVSQRRNLEAWSEINPKDELLDSPVMRKISDGAMKIEGAGGLFSRGQAVEVKTPKIRYDVFFGTNRNKIVQRGEIVDYGDANAEQLSYGVCEVIVPEGHRIGSLGSPLWKRLMNRHDDRLSVHRLISLDSELFGKYIRDSARRMKRKECPTIFVHGFNTTFKDAVLRAAQIGYDLGVGQGIGLFSWPSKGKIYKYTSDEAAVEVSKYLLAEFIKKFISDQEGRRVNIIAHSMGCRCAIGALEVLAKGNTNTLKRINQVILAAADIDAGIMPHQGVDVIKHCRRVTSYVSDLDAALKVSGWLHSFPRVGITPPTFVLSGMDTVLVNDLDLGNFSHAYVGSSRTILSDIFALLKSNAEPVDRHAIERVSDNFGNYWRMKS</sequence>
<dbReference type="Proteomes" id="UP000185622">
    <property type="component" value="Chromosome"/>
</dbReference>